<dbReference type="Pfam" id="PF13359">
    <property type="entry name" value="DDE_Tnp_4"/>
    <property type="match status" value="1"/>
</dbReference>
<evidence type="ECO:0000256" key="10">
    <source>
        <dbReference type="ARBA" id="ARBA00023242"/>
    </source>
</evidence>
<evidence type="ECO:0000256" key="6">
    <source>
        <dbReference type="ARBA" id="ARBA00022490"/>
    </source>
</evidence>
<dbReference type="InterPro" id="IPR026103">
    <property type="entry name" value="HARBI1_animal"/>
</dbReference>
<comment type="function">
    <text evidence="12">Transposase-derived protein that may have nuclease activity. Does not have transposase activity.</text>
</comment>
<dbReference type="GO" id="GO:0005634">
    <property type="term" value="C:nucleus"/>
    <property type="evidence" value="ECO:0007669"/>
    <property type="project" value="UniProtKB-SubCell"/>
</dbReference>
<sequence length="355" mass="40274">MAAAARYARRALRRERVFADRKNPLEIFDETELIRKYRFPSWAILQLTDVLEQSIAHRSRRSAAVPALLQVCLTLRYLASGSFQDAVGEHLGLHQTTVSRSFHRVLDALVEIGPRYIRRPSQEEAQLQKRLFRDIAGIPDVFAAIDCTHIKIKAPTENEHEYINRKNTFSINTQAACDADLMIIDCVARFPGSVHDARILRESGLFRAMERHPRAINGIILGDSGYPIREWLLTPFPTPQGNAEGNFNNAHVLTRNVIERCFGVAKKRFYALQIGYRLDPETACKAIYSCFVLHNIAMALKVPLVGDNDIDEDMENELVMPNVHYQPNGLENVPERAKTEAGKAVRHQIARTFFG</sequence>
<dbReference type="PANTHER" id="PTHR22930:SF250">
    <property type="entry name" value="NUCLEASE HARBI1-LIKE PROTEIN"/>
    <property type="match status" value="1"/>
</dbReference>
<keyword evidence="7" id="KW-0540">Nuclease</keyword>
<dbReference type="AlphaFoldDB" id="A0AAV3Y5V4"/>
<comment type="cofactor">
    <cofactor evidence="1">
        <name>a divalent metal cation</name>
        <dbReference type="ChEBI" id="CHEBI:60240"/>
    </cofactor>
</comment>
<comment type="similarity">
    <text evidence="4">Belongs to the HARBI1 family.</text>
</comment>
<evidence type="ECO:0000313" key="14">
    <source>
        <dbReference type="EMBL" id="GFN78179.1"/>
    </source>
</evidence>
<evidence type="ECO:0000256" key="3">
    <source>
        <dbReference type="ARBA" id="ARBA00004496"/>
    </source>
</evidence>
<dbReference type="Proteomes" id="UP000735302">
    <property type="component" value="Unassembled WGS sequence"/>
</dbReference>
<dbReference type="GO" id="GO:0046872">
    <property type="term" value="F:metal ion binding"/>
    <property type="evidence" value="ECO:0007669"/>
    <property type="project" value="UniProtKB-KW"/>
</dbReference>
<evidence type="ECO:0000256" key="9">
    <source>
        <dbReference type="ARBA" id="ARBA00022801"/>
    </source>
</evidence>
<evidence type="ECO:0000256" key="5">
    <source>
        <dbReference type="ARBA" id="ARBA00015519"/>
    </source>
</evidence>
<evidence type="ECO:0000313" key="15">
    <source>
        <dbReference type="Proteomes" id="UP000735302"/>
    </source>
</evidence>
<keyword evidence="6" id="KW-0963">Cytoplasm</keyword>
<evidence type="ECO:0000256" key="4">
    <source>
        <dbReference type="ARBA" id="ARBA00006958"/>
    </source>
</evidence>
<evidence type="ECO:0000256" key="11">
    <source>
        <dbReference type="ARBA" id="ARBA00030126"/>
    </source>
</evidence>
<comment type="caution">
    <text evidence="14">The sequence shown here is derived from an EMBL/GenBank/DDBJ whole genome shotgun (WGS) entry which is preliminary data.</text>
</comment>
<comment type="subcellular location">
    <subcellularLocation>
        <location evidence="3">Cytoplasm</location>
    </subcellularLocation>
    <subcellularLocation>
        <location evidence="2">Nucleus</location>
    </subcellularLocation>
</comment>
<name>A0AAV3Y5V4_9GAST</name>
<dbReference type="GO" id="GO:0004518">
    <property type="term" value="F:nuclease activity"/>
    <property type="evidence" value="ECO:0007669"/>
    <property type="project" value="UniProtKB-KW"/>
</dbReference>
<feature type="domain" description="DDE Tnp4" evidence="13">
    <location>
        <begin position="145"/>
        <end position="295"/>
    </location>
</feature>
<dbReference type="PANTHER" id="PTHR22930">
    <property type="match status" value="1"/>
</dbReference>
<evidence type="ECO:0000256" key="12">
    <source>
        <dbReference type="ARBA" id="ARBA00045850"/>
    </source>
</evidence>
<evidence type="ECO:0000256" key="2">
    <source>
        <dbReference type="ARBA" id="ARBA00004123"/>
    </source>
</evidence>
<organism evidence="14 15">
    <name type="scientific">Plakobranchus ocellatus</name>
    <dbReference type="NCBI Taxonomy" id="259542"/>
    <lineage>
        <taxon>Eukaryota</taxon>
        <taxon>Metazoa</taxon>
        <taxon>Spiralia</taxon>
        <taxon>Lophotrochozoa</taxon>
        <taxon>Mollusca</taxon>
        <taxon>Gastropoda</taxon>
        <taxon>Heterobranchia</taxon>
        <taxon>Euthyneura</taxon>
        <taxon>Panpulmonata</taxon>
        <taxon>Sacoglossa</taxon>
        <taxon>Placobranchoidea</taxon>
        <taxon>Plakobranchidae</taxon>
        <taxon>Plakobranchus</taxon>
    </lineage>
</organism>
<evidence type="ECO:0000256" key="8">
    <source>
        <dbReference type="ARBA" id="ARBA00022723"/>
    </source>
</evidence>
<evidence type="ECO:0000259" key="13">
    <source>
        <dbReference type="Pfam" id="PF13359"/>
    </source>
</evidence>
<keyword evidence="10" id="KW-0539">Nucleus</keyword>
<dbReference type="InterPro" id="IPR045249">
    <property type="entry name" value="HARBI1-like"/>
</dbReference>
<dbReference type="InterPro" id="IPR027806">
    <property type="entry name" value="HARBI1_dom"/>
</dbReference>
<gene>
    <name evidence="14" type="ORF">PoB_000468500</name>
</gene>
<dbReference type="PRINTS" id="PR02086">
    <property type="entry name" value="PUTNUCHARBI1"/>
</dbReference>
<dbReference type="GO" id="GO:0005737">
    <property type="term" value="C:cytoplasm"/>
    <property type="evidence" value="ECO:0007669"/>
    <property type="project" value="UniProtKB-SubCell"/>
</dbReference>
<accession>A0AAV3Y5V4</accession>
<protein>
    <recommendedName>
        <fullName evidence="5">Putative nuclease HARBI1</fullName>
    </recommendedName>
    <alternativeName>
        <fullName evidence="11">Harbinger transposase-derived nuclease</fullName>
    </alternativeName>
</protein>
<keyword evidence="9" id="KW-0378">Hydrolase</keyword>
<keyword evidence="15" id="KW-1185">Reference proteome</keyword>
<evidence type="ECO:0000256" key="1">
    <source>
        <dbReference type="ARBA" id="ARBA00001968"/>
    </source>
</evidence>
<keyword evidence="8" id="KW-0479">Metal-binding</keyword>
<dbReference type="EMBL" id="BLXT01000574">
    <property type="protein sequence ID" value="GFN78179.1"/>
    <property type="molecule type" value="Genomic_DNA"/>
</dbReference>
<proteinExistence type="inferred from homology"/>
<evidence type="ECO:0000256" key="7">
    <source>
        <dbReference type="ARBA" id="ARBA00022722"/>
    </source>
</evidence>
<dbReference type="GO" id="GO:0016787">
    <property type="term" value="F:hydrolase activity"/>
    <property type="evidence" value="ECO:0007669"/>
    <property type="project" value="UniProtKB-KW"/>
</dbReference>
<reference evidence="14 15" key="1">
    <citation type="journal article" date="2021" name="Elife">
        <title>Chloroplast acquisition without the gene transfer in kleptoplastic sea slugs, Plakobranchus ocellatus.</title>
        <authorList>
            <person name="Maeda T."/>
            <person name="Takahashi S."/>
            <person name="Yoshida T."/>
            <person name="Shimamura S."/>
            <person name="Takaki Y."/>
            <person name="Nagai Y."/>
            <person name="Toyoda A."/>
            <person name="Suzuki Y."/>
            <person name="Arimoto A."/>
            <person name="Ishii H."/>
            <person name="Satoh N."/>
            <person name="Nishiyama T."/>
            <person name="Hasebe M."/>
            <person name="Maruyama T."/>
            <person name="Minagawa J."/>
            <person name="Obokata J."/>
            <person name="Shigenobu S."/>
        </authorList>
    </citation>
    <scope>NUCLEOTIDE SEQUENCE [LARGE SCALE GENOMIC DNA]</scope>
</reference>